<name>A0A2M4CF12_9DIPT</name>
<sequence>MSACRLCSSITCWQWVCSLPRVPFFRLNACTKHTYTRPRARAPVSIILSFHPARPKLRDNFVIRFCTVR</sequence>
<evidence type="ECO:0000313" key="1">
    <source>
        <dbReference type="EMBL" id="MBW63761.1"/>
    </source>
</evidence>
<dbReference type="AlphaFoldDB" id="A0A2M4CF12"/>
<protein>
    <submittedName>
        <fullName evidence="1">Putative secreted protein</fullName>
    </submittedName>
</protein>
<reference evidence="1" key="1">
    <citation type="submission" date="2018-01" db="EMBL/GenBank/DDBJ databases">
        <title>An insight into the sialome of Amazonian anophelines.</title>
        <authorList>
            <person name="Ribeiro J.M."/>
            <person name="Scarpassa V."/>
            <person name="Calvo E."/>
        </authorList>
    </citation>
    <scope>NUCLEOTIDE SEQUENCE</scope>
    <source>
        <tissue evidence="1">Salivary glands</tissue>
    </source>
</reference>
<organism evidence="1">
    <name type="scientific">Anopheles marajoara</name>
    <dbReference type="NCBI Taxonomy" id="58244"/>
    <lineage>
        <taxon>Eukaryota</taxon>
        <taxon>Metazoa</taxon>
        <taxon>Ecdysozoa</taxon>
        <taxon>Arthropoda</taxon>
        <taxon>Hexapoda</taxon>
        <taxon>Insecta</taxon>
        <taxon>Pterygota</taxon>
        <taxon>Neoptera</taxon>
        <taxon>Endopterygota</taxon>
        <taxon>Diptera</taxon>
        <taxon>Nematocera</taxon>
        <taxon>Culicoidea</taxon>
        <taxon>Culicidae</taxon>
        <taxon>Anophelinae</taxon>
        <taxon>Anopheles</taxon>
    </lineage>
</organism>
<dbReference type="EMBL" id="GGFJ01014620">
    <property type="protein sequence ID" value="MBW63761.1"/>
    <property type="molecule type" value="Transcribed_RNA"/>
</dbReference>
<accession>A0A2M4CF12</accession>
<proteinExistence type="predicted"/>